<accession>A0A541B0H1</accession>
<evidence type="ECO:0000256" key="1">
    <source>
        <dbReference type="ARBA" id="ARBA00022857"/>
    </source>
</evidence>
<comment type="caution">
    <text evidence="5">The sequence shown here is derived from an EMBL/GenBank/DDBJ whole genome shotgun (WGS) entry which is preliminary data.</text>
</comment>
<name>A0A541B0H1_9NOCA</name>
<dbReference type="Pfam" id="PF19328">
    <property type="entry name" value="DAP_DH_C"/>
    <property type="match status" value="1"/>
</dbReference>
<keyword evidence="2" id="KW-0560">Oxidoreductase</keyword>
<feature type="domain" description="2,4-diaminopentanoate dehydrogenase C-terminal" evidence="4">
    <location>
        <begin position="145"/>
        <end position="354"/>
    </location>
</feature>
<feature type="domain" description="Dihydrodipicolinate reductase N-terminal" evidence="3">
    <location>
        <begin position="21"/>
        <end position="85"/>
    </location>
</feature>
<dbReference type="Pfam" id="PF01113">
    <property type="entry name" value="DapB_N"/>
    <property type="match status" value="1"/>
</dbReference>
<proteinExistence type="predicted"/>
<dbReference type="RefSeq" id="WP_142102775.1">
    <property type="nucleotide sequence ID" value="NZ_VIGH01000010.1"/>
</dbReference>
<dbReference type="InterPro" id="IPR036291">
    <property type="entry name" value="NAD(P)-bd_dom_sf"/>
</dbReference>
<evidence type="ECO:0000313" key="5">
    <source>
        <dbReference type="EMBL" id="TQF65815.1"/>
    </source>
</evidence>
<keyword evidence="1" id="KW-0521">NADP</keyword>
<dbReference type="InterPro" id="IPR000846">
    <property type="entry name" value="DapB_N"/>
</dbReference>
<dbReference type="AlphaFoldDB" id="A0A541B0H1"/>
<dbReference type="Proteomes" id="UP000316256">
    <property type="component" value="Unassembled WGS sequence"/>
</dbReference>
<evidence type="ECO:0000259" key="4">
    <source>
        <dbReference type="Pfam" id="PF19328"/>
    </source>
</evidence>
<reference evidence="5 6" key="1">
    <citation type="submission" date="2019-06" db="EMBL/GenBank/DDBJ databases">
        <title>Rhodococcus spaelei sp. nov., isolated from a cave.</title>
        <authorList>
            <person name="Lee S.D."/>
        </authorList>
    </citation>
    <scope>NUCLEOTIDE SEQUENCE [LARGE SCALE GENOMIC DNA]</scope>
    <source>
        <strain evidence="5 6">C9-5</strain>
    </source>
</reference>
<evidence type="ECO:0000313" key="6">
    <source>
        <dbReference type="Proteomes" id="UP000316256"/>
    </source>
</evidence>
<dbReference type="InterPro" id="IPR045760">
    <property type="entry name" value="DAP_DH_C"/>
</dbReference>
<dbReference type="OrthoDB" id="4759936at2"/>
<dbReference type="Gene3D" id="3.40.50.720">
    <property type="entry name" value="NAD(P)-binding Rossmann-like Domain"/>
    <property type="match status" value="1"/>
</dbReference>
<keyword evidence="6" id="KW-1185">Reference proteome</keyword>
<gene>
    <name evidence="5" type="ORF">FK531_20545</name>
</gene>
<protein>
    <submittedName>
        <fullName evidence="5">Dihydrodipicolinate reductase</fullName>
    </submittedName>
</protein>
<dbReference type="GO" id="GO:0009089">
    <property type="term" value="P:lysine biosynthetic process via diaminopimelate"/>
    <property type="evidence" value="ECO:0007669"/>
    <property type="project" value="InterPro"/>
</dbReference>
<dbReference type="SUPFAM" id="SSF51735">
    <property type="entry name" value="NAD(P)-binding Rossmann-fold domains"/>
    <property type="match status" value="1"/>
</dbReference>
<organism evidence="5 6">
    <name type="scientific">Rhodococcus spelaei</name>
    <dbReference type="NCBI Taxonomy" id="2546320"/>
    <lineage>
        <taxon>Bacteria</taxon>
        <taxon>Bacillati</taxon>
        <taxon>Actinomycetota</taxon>
        <taxon>Actinomycetes</taxon>
        <taxon>Mycobacteriales</taxon>
        <taxon>Nocardiaceae</taxon>
        <taxon>Rhodococcus</taxon>
    </lineage>
</organism>
<dbReference type="EMBL" id="VIGH01000010">
    <property type="protein sequence ID" value="TQF65815.1"/>
    <property type="molecule type" value="Genomic_DNA"/>
</dbReference>
<sequence length="366" mass="39391">MQRSTAQVEGDTVAYRVIQWATGGVGRAAIEGILRHPDLDLVGCWVHSADKVGRDVGEIVGQGPIGVLATDDPEAVYALDADCVVYAPLMPDKREVARLLESGKNVVTPLGWFRPTEADARMETTARDAGVTLHGTGIDPGGITDLFPLALSVMTSAATFVRAEEFSDMRGYNAPDVLRWVMCFGATPDEAKVGPMLKMLTGGFTQSLRLILDGMGFDPTAEIRTDHQIAVATAMIDSPMGVIEPGRVAAQRFQWDAVVGETTVARVAVNWLIGEEDLDPAWTLGDAGERFEVEIKGDPDQLVTFKGFQAARPEDGWDRNPGIVATANHLVNSIPYVCRAEPGIKTYLDLPLMAGRAHPDLAPKPS</sequence>
<evidence type="ECO:0000256" key="2">
    <source>
        <dbReference type="ARBA" id="ARBA00023002"/>
    </source>
</evidence>
<dbReference type="CDD" id="cd24146">
    <property type="entry name" value="nat-AmDH_N_like"/>
    <property type="match status" value="1"/>
</dbReference>
<evidence type="ECO:0000259" key="3">
    <source>
        <dbReference type="Pfam" id="PF01113"/>
    </source>
</evidence>
<dbReference type="GO" id="GO:0008839">
    <property type="term" value="F:4-hydroxy-tetrahydrodipicolinate reductase"/>
    <property type="evidence" value="ECO:0007669"/>
    <property type="project" value="InterPro"/>
</dbReference>